<name>A0A6J0PMZ4_ELAGV</name>
<dbReference type="InterPro" id="IPR005630">
    <property type="entry name" value="Terpene_synthase_metal-bd"/>
</dbReference>
<dbReference type="PANTHER" id="PTHR31739:SF25">
    <property type="entry name" value="(E,E)-GERANYLLINALOOL SYNTHASE"/>
    <property type="match status" value="1"/>
</dbReference>
<evidence type="ECO:0000259" key="6">
    <source>
        <dbReference type="Pfam" id="PF03936"/>
    </source>
</evidence>
<dbReference type="SUPFAM" id="SSF48239">
    <property type="entry name" value="Terpenoid cyclases/Protein prenyltransferases"/>
    <property type="match status" value="2"/>
</dbReference>
<dbReference type="InterPro" id="IPR008930">
    <property type="entry name" value="Terpenoid_cyclase/PrenylTrfase"/>
</dbReference>
<keyword evidence="4" id="KW-0456">Lyase</keyword>
<evidence type="ECO:0000313" key="8">
    <source>
        <dbReference type="RefSeq" id="XP_019708546.1"/>
    </source>
</evidence>
<dbReference type="OrthoDB" id="776249at2759"/>
<feature type="domain" description="Terpene synthase metal-binding" evidence="6">
    <location>
        <begin position="467"/>
        <end position="699"/>
    </location>
</feature>
<accession>A0A6J0PMZ4</accession>
<feature type="domain" description="Terpene synthase N-terminal" evidence="5">
    <location>
        <begin position="192"/>
        <end position="399"/>
    </location>
</feature>
<dbReference type="Proteomes" id="UP000504607">
    <property type="component" value="Chromosome 1"/>
</dbReference>
<dbReference type="Pfam" id="PF01397">
    <property type="entry name" value="Terpene_synth"/>
    <property type="match status" value="1"/>
</dbReference>
<comment type="cofactor">
    <cofactor evidence="1">
        <name>Mg(2+)</name>
        <dbReference type="ChEBI" id="CHEBI:18420"/>
    </cofactor>
</comment>
<evidence type="ECO:0000256" key="1">
    <source>
        <dbReference type="ARBA" id="ARBA00001946"/>
    </source>
</evidence>
<dbReference type="GO" id="GO:0000287">
    <property type="term" value="F:magnesium ion binding"/>
    <property type="evidence" value="ECO:0007669"/>
    <property type="project" value="InterPro"/>
</dbReference>
<dbReference type="SUPFAM" id="SSF48576">
    <property type="entry name" value="Terpenoid synthases"/>
    <property type="match status" value="1"/>
</dbReference>
<dbReference type="InterPro" id="IPR036965">
    <property type="entry name" value="Terpene_synth_N_sf"/>
</dbReference>
<dbReference type="InterPro" id="IPR001906">
    <property type="entry name" value="Terpene_synth_N"/>
</dbReference>
<dbReference type="Gene3D" id="1.50.10.130">
    <property type="entry name" value="Terpene synthase, N-terminal domain"/>
    <property type="match status" value="1"/>
</dbReference>
<protein>
    <submittedName>
        <fullName evidence="8">S-linalool synthase-like</fullName>
    </submittedName>
</protein>
<evidence type="ECO:0000256" key="3">
    <source>
        <dbReference type="ARBA" id="ARBA00022842"/>
    </source>
</evidence>
<dbReference type="GO" id="GO:0016102">
    <property type="term" value="P:diterpenoid biosynthetic process"/>
    <property type="evidence" value="ECO:0007669"/>
    <property type="project" value="TreeGrafter"/>
</dbReference>
<proteinExistence type="predicted"/>
<keyword evidence="2" id="KW-0479">Metal-binding</keyword>
<dbReference type="RefSeq" id="XP_019708546.1">
    <property type="nucleotide sequence ID" value="XM_019852987.2"/>
</dbReference>
<dbReference type="AlphaFoldDB" id="A0A6J0PMZ4"/>
<dbReference type="KEGG" id="egu:105032920"/>
<dbReference type="InParanoid" id="A0A6J0PMZ4"/>
<sequence>MEESLECLVERVKEEVFSPSADMYSFLPPSAYETAWVAMIPNPELRRRPMFPNCLDWVLRNQNHGGSWGDLDLTIDSLTATLACIVALKTWNVGSINIEEGLKFLHANTEKLLPKHQGGIPRWFAILFPGMLELAKDKGLKVFPQGYTRALEDVFNEREKIFKMEEISCGGHHLPFPLYLEVLPSIYQGKHEDILKHKREDGSLFHSPSATACAFIITGDRDCKQYLEAMVQRCRRGVPPTYPVDQELIKLCLVDHLMRLGCGEHFTNEIGDVMDRLYWNWEMKELEPAKMHDLSFQIFGDSLAFQLLRRHGYRISPERFCRFMREPQMLLYMEENYQDFFGAMYAVYRATHLMFLKEPELENAKTFSKKILQKGLPSEDLNDSPLVLSDHQKEIEHELKHLWLARMDHLEHRMYIERSKGYNLWIGKSSSYRLTCPDDIIQLATKNFTTRQSVYRTELKELKRWSKDTGLANMGFGREKTTYCYFIAATPISHPLDSEARKIVAKCAVLVTVADDFFDEHGSLDELQRLNEAVRRWEGEGLSGHSRVIFDALDDLVCDVALKIFNQQGYDRKTLLQDIWRDVFDVWLKESEWSRSRQAPSIDEYLRVATISVAAQAMFLPACYLASPKHPQNSPGTRHSKITNLLMLSARLLNDMQSYEREMKDGKLNMVPLYLKENPRANIEDSIAYIKNILERLKKQMLEIMMTDDNTEVPKEWKQLHLCILKAFQMLYDTQNAFDSPTALLQDISMAIYEPLVMDSQRTLLAPLVLNARESNKENTGRSTLDDIPEKELSMKAEARLQGVNRKIVYKSKAMPSKIQQSLCNVRPQNLLRVRCPSSYMLLAVPPVSPSPLLRM</sequence>
<keyword evidence="3" id="KW-0460">Magnesium</keyword>
<dbReference type="FunFam" id="1.10.600.10:FF:000036">
    <property type="entry name" value="cis-abienol synthase, chloroplastic"/>
    <property type="match status" value="1"/>
</dbReference>
<keyword evidence="7" id="KW-1185">Reference proteome</keyword>
<dbReference type="GO" id="GO:0010333">
    <property type="term" value="F:terpene synthase activity"/>
    <property type="evidence" value="ECO:0007669"/>
    <property type="project" value="InterPro"/>
</dbReference>
<evidence type="ECO:0000256" key="4">
    <source>
        <dbReference type="ARBA" id="ARBA00023239"/>
    </source>
</evidence>
<reference evidence="8" key="1">
    <citation type="submission" date="2025-08" db="UniProtKB">
        <authorList>
            <consortium name="RefSeq"/>
        </authorList>
    </citation>
    <scope>IDENTIFICATION</scope>
</reference>
<dbReference type="Gene3D" id="1.10.600.10">
    <property type="entry name" value="Farnesyl Diphosphate Synthase"/>
    <property type="match status" value="1"/>
</dbReference>
<dbReference type="SFLD" id="SFLDG01014">
    <property type="entry name" value="Terpene_Cyclase_Like_1_N-term"/>
    <property type="match status" value="1"/>
</dbReference>
<gene>
    <name evidence="8" type="primary">LOC105032920</name>
</gene>
<evidence type="ECO:0000313" key="7">
    <source>
        <dbReference type="Proteomes" id="UP000504607"/>
    </source>
</evidence>
<dbReference type="InterPro" id="IPR050148">
    <property type="entry name" value="Terpene_synthase-like"/>
</dbReference>
<evidence type="ECO:0000256" key="2">
    <source>
        <dbReference type="ARBA" id="ARBA00022723"/>
    </source>
</evidence>
<dbReference type="FunFam" id="1.50.10.130:FF:000002">
    <property type="entry name" value="Ent-copalyl diphosphate synthase, chloroplastic"/>
    <property type="match status" value="1"/>
</dbReference>
<dbReference type="PANTHER" id="PTHR31739">
    <property type="entry name" value="ENT-COPALYL DIPHOSPHATE SYNTHASE, CHLOROPLASTIC"/>
    <property type="match status" value="1"/>
</dbReference>
<dbReference type="Gene3D" id="1.50.10.160">
    <property type="match status" value="1"/>
</dbReference>
<dbReference type="GeneID" id="105032920"/>
<organism evidence="7 8">
    <name type="scientific">Elaeis guineensis var. tenera</name>
    <name type="common">Oil palm</name>
    <dbReference type="NCBI Taxonomy" id="51953"/>
    <lineage>
        <taxon>Eukaryota</taxon>
        <taxon>Viridiplantae</taxon>
        <taxon>Streptophyta</taxon>
        <taxon>Embryophyta</taxon>
        <taxon>Tracheophyta</taxon>
        <taxon>Spermatophyta</taxon>
        <taxon>Magnoliopsida</taxon>
        <taxon>Liliopsida</taxon>
        <taxon>Arecaceae</taxon>
        <taxon>Arecoideae</taxon>
        <taxon>Cocoseae</taxon>
        <taxon>Elaeidinae</taxon>
        <taxon>Elaeis</taxon>
    </lineage>
</organism>
<dbReference type="Pfam" id="PF03936">
    <property type="entry name" value="Terpene_synth_C"/>
    <property type="match status" value="1"/>
</dbReference>
<evidence type="ECO:0000259" key="5">
    <source>
        <dbReference type="Pfam" id="PF01397"/>
    </source>
</evidence>
<dbReference type="InterPro" id="IPR008949">
    <property type="entry name" value="Isoprenoid_synthase_dom_sf"/>
</dbReference>